<evidence type="ECO:0000313" key="1">
    <source>
        <dbReference type="EMBL" id="CAI9952969.1"/>
    </source>
</evidence>
<keyword evidence="3" id="KW-1185">Reference proteome</keyword>
<evidence type="ECO:0000313" key="2">
    <source>
        <dbReference type="EMBL" id="CAL5985411.1"/>
    </source>
</evidence>
<organism evidence="1">
    <name type="scientific">Hexamita inflata</name>
    <dbReference type="NCBI Taxonomy" id="28002"/>
    <lineage>
        <taxon>Eukaryota</taxon>
        <taxon>Metamonada</taxon>
        <taxon>Diplomonadida</taxon>
        <taxon>Hexamitidae</taxon>
        <taxon>Hexamitinae</taxon>
        <taxon>Hexamita</taxon>
    </lineage>
</organism>
<reference evidence="1" key="1">
    <citation type="submission" date="2023-06" db="EMBL/GenBank/DDBJ databases">
        <authorList>
            <person name="Kurt Z."/>
        </authorList>
    </citation>
    <scope>NUCLEOTIDE SEQUENCE</scope>
</reference>
<proteinExistence type="predicted"/>
<name>A0AA86QH14_9EUKA</name>
<dbReference type="EMBL" id="CATOUU010000834">
    <property type="protein sequence ID" value="CAI9952969.1"/>
    <property type="molecule type" value="Genomic_DNA"/>
</dbReference>
<sequence>MYVLNNYSANIQSIIDNTISKSKRDTRSSTDIFVELMSKSQTANVNTFNDSQNKSEMLEIISDSDQSSSNQKVNSNKLVLSTNLQFTLQQQIKLSIHAIQQYLKHVKYLEYIQVINDNDLYFVKEQLKQITANFGQQSIE</sequence>
<dbReference type="EMBL" id="CAXDID020000018">
    <property type="protein sequence ID" value="CAL5985411.1"/>
    <property type="molecule type" value="Genomic_DNA"/>
</dbReference>
<gene>
    <name evidence="1" type="ORF">HINF_LOCUS40614</name>
    <name evidence="2" type="ORF">HINF_LOCUS8872</name>
</gene>
<evidence type="ECO:0000313" key="3">
    <source>
        <dbReference type="Proteomes" id="UP001642409"/>
    </source>
</evidence>
<comment type="caution">
    <text evidence="1">The sequence shown here is derived from an EMBL/GenBank/DDBJ whole genome shotgun (WGS) entry which is preliminary data.</text>
</comment>
<dbReference type="Proteomes" id="UP001642409">
    <property type="component" value="Unassembled WGS sequence"/>
</dbReference>
<accession>A0AA86QH14</accession>
<reference evidence="2 3" key="2">
    <citation type="submission" date="2024-07" db="EMBL/GenBank/DDBJ databases">
        <authorList>
            <person name="Akdeniz Z."/>
        </authorList>
    </citation>
    <scope>NUCLEOTIDE SEQUENCE [LARGE SCALE GENOMIC DNA]</scope>
</reference>
<dbReference type="AlphaFoldDB" id="A0AA86QH14"/>
<protein>
    <submittedName>
        <fullName evidence="2">Hypothetical_protein</fullName>
    </submittedName>
</protein>